<dbReference type="RefSeq" id="WP_378977934.1">
    <property type="nucleotide sequence ID" value="NZ_JBHTBJ010000073.1"/>
</dbReference>
<gene>
    <name evidence="1" type="ORF">ACFQS1_39265</name>
</gene>
<evidence type="ECO:0000313" key="2">
    <source>
        <dbReference type="Proteomes" id="UP001596548"/>
    </source>
</evidence>
<evidence type="ECO:0000313" key="1">
    <source>
        <dbReference type="EMBL" id="MFC7280035.1"/>
    </source>
</evidence>
<proteinExistence type="predicted"/>
<protein>
    <submittedName>
        <fullName evidence="1">Uncharacterized protein</fullName>
    </submittedName>
</protein>
<comment type="caution">
    <text evidence="1">The sequence shown here is derived from an EMBL/GenBank/DDBJ whole genome shotgun (WGS) entry which is preliminary data.</text>
</comment>
<sequence>MVSDRLQEYVRRSFRADEVETILSLLAGAVHREPGDTVEGNERVQAAVIVSTPNSRG</sequence>
<dbReference type="Proteomes" id="UP001596548">
    <property type="component" value="Unassembled WGS sequence"/>
</dbReference>
<keyword evidence="2" id="KW-1185">Reference proteome</keyword>
<dbReference type="EMBL" id="JBHTBJ010000073">
    <property type="protein sequence ID" value="MFC7280035.1"/>
    <property type="molecule type" value="Genomic_DNA"/>
</dbReference>
<name>A0ABW2I5B1_9ACTN</name>
<reference evidence="2" key="1">
    <citation type="journal article" date="2019" name="Int. J. Syst. Evol. Microbiol.">
        <title>The Global Catalogue of Microorganisms (GCM) 10K type strain sequencing project: providing services to taxonomists for standard genome sequencing and annotation.</title>
        <authorList>
            <consortium name="The Broad Institute Genomics Platform"/>
            <consortium name="The Broad Institute Genome Sequencing Center for Infectious Disease"/>
            <person name="Wu L."/>
            <person name="Ma J."/>
        </authorList>
    </citation>
    <scope>NUCLEOTIDE SEQUENCE [LARGE SCALE GENOMIC DNA]</scope>
    <source>
        <strain evidence="2">XZYJT-10</strain>
    </source>
</reference>
<organism evidence="1 2">
    <name type="scientific">Paractinoplanes rhizophilus</name>
    <dbReference type="NCBI Taxonomy" id="1416877"/>
    <lineage>
        <taxon>Bacteria</taxon>
        <taxon>Bacillati</taxon>
        <taxon>Actinomycetota</taxon>
        <taxon>Actinomycetes</taxon>
        <taxon>Micromonosporales</taxon>
        <taxon>Micromonosporaceae</taxon>
        <taxon>Paractinoplanes</taxon>
    </lineage>
</organism>
<accession>A0ABW2I5B1</accession>